<dbReference type="AlphaFoldDB" id="A0AAJ0LWF4"/>
<keyword evidence="2" id="KW-1185">Reference proteome</keyword>
<reference evidence="1" key="1">
    <citation type="submission" date="2023-04" db="EMBL/GenBank/DDBJ databases">
        <title>Black Yeasts Isolated from many extreme environments.</title>
        <authorList>
            <person name="Coleine C."/>
            <person name="Stajich J.E."/>
            <person name="Selbmann L."/>
        </authorList>
    </citation>
    <scope>NUCLEOTIDE SEQUENCE</scope>
    <source>
        <strain evidence="1">CCFEE 5312</strain>
    </source>
</reference>
<accession>A0AAJ0LWF4</accession>
<proteinExistence type="predicted"/>
<comment type="caution">
    <text evidence="1">The sequence shown here is derived from an EMBL/GenBank/DDBJ whole genome shotgun (WGS) entry which is preliminary data.</text>
</comment>
<gene>
    <name evidence="1" type="ORF">LTR09_001892</name>
</gene>
<dbReference type="EMBL" id="JAWDJX010000003">
    <property type="protein sequence ID" value="KAK3057708.1"/>
    <property type="molecule type" value="Genomic_DNA"/>
</dbReference>
<evidence type="ECO:0000313" key="1">
    <source>
        <dbReference type="EMBL" id="KAK3057708.1"/>
    </source>
</evidence>
<evidence type="ECO:0000313" key="2">
    <source>
        <dbReference type="Proteomes" id="UP001271007"/>
    </source>
</evidence>
<protein>
    <submittedName>
        <fullName evidence="1">Uncharacterized protein</fullName>
    </submittedName>
</protein>
<sequence>MQRYHYLITAWGAICIATLVMVSTQSTKLPVDSLERRKLLYQSPASVMNAYKAPLHLCDNPMRRLNEYIVFLHQGYSLEQHKQAVGNGTDFDSALVHIIPERKMHGLYYSADLDAASLTSVRADIGVDMVECEVQGFFIKDVAPPMPYDYYMPRDDELEALLFQY</sequence>
<organism evidence="1 2">
    <name type="scientific">Extremus antarcticus</name>
    <dbReference type="NCBI Taxonomy" id="702011"/>
    <lineage>
        <taxon>Eukaryota</taxon>
        <taxon>Fungi</taxon>
        <taxon>Dikarya</taxon>
        <taxon>Ascomycota</taxon>
        <taxon>Pezizomycotina</taxon>
        <taxon>Dothideomycetes</taxon>
        <taxon>Dothideomycetidae</taxon>
        <taxon>Mycosphaerellales</taxon>
        <taxon>Extremaceae</taxon>
        <taxon>Extremus</taxon>
    </lineage>
</organism>
<dbReference type="Proteomes" id="UP001271007">
    <property type="component" value="Unassembled WGS sequence"/>
</dbReference>
<name>A0AAJ0LWF4_9PEZI</name>